<keyword evidence="5 9" id="KW-0560">Oxidoreductase</keyword>
<comment type="cofactor">
    <cofactor evidence="1 8">
        <name>heme</name>
        <dbReference type="ChEBI" id="CHEBI:30413"/>
    </cofactor>
</comment>
<name>A0A1Y6LK56_ZYMTR</name>
<evidence type="ECO:0000256" key="7">
    <source>
        <dbReference type="ARBA" id="ARBA00023033"/>
    </source>
</evidence>
<evidence type="ECO:0000313" key="10">
    <source>
        <dbReference type="EMBL" id="SMY24776.1"/>
    </source>
</evidence>
<organism evidence="10 11">
    <name type="scientific">Zymoseptoria tritici ST99CH_1A5</name>
    <dbReference type="NCBI Taxonomy" id="1276529"/>
    <lineage>
        <taxon>Eukaryota</taxon>
        <taxon>Fungi</taxon>
        <taxon>Dikarya</taxon>
        <taxon>Ascomycota</taxon>
        <taxon>Pezizomycotina</taxon>
        <taxon>Dothideomycetes</taxon>
        <taxon>Dothideomycetidae</taxon>
        <taxon>Mycosphaerellales</taxon>
        <taxon>Mycosphaerellaceae</taxon>
        <taxon>Zymoseptoria</taxon>
    </lineage>
</organism>
<dbReference type="PANTHER" id="PTHR46206:SF1">
    <property type="entry name" value="P450, PUTATIVE (EUROFUNG)-RELATED"/>
    <property type="match status" value="1"/>
</dbReference>
<evidence type="ECO:0000256" key="3">
    <source>
        <dbReference type="ARBA" id="ARBA00022617"/>
    </source>
</evidence>
<evidence type="ECO:0000313" key="11">
    <source>
        <dbReference type="Proteomes" id="UP000215453"/>
    </source>
</evidence>
<dbReference type="InterPro" id="IPR001128">
    <property type="entry name" value="Cyt_P450"/>
</dbReference>
<keyword evidence="3 8" id="KW-0349">Heme</keyword>
<comment type="similarity">
    <text evidence="2 9">Belongs to the cytochrome P450 family.</text>
</comment>
<dbReference type="InterPro" id="IPR036396">
    <property type="entry name" value="Cyt_P450_sf"/>
</dbReference>
<keyword evidence="4 8" id="KW-0479">Metal-binding</keyword>
<dbReference type="GO" id="GO:0020037">
    <property type="term" value="F:heme binding"/>
    <property type="evidence" value="ECO:0007669"/>
    <property type="project" value="InterPro"/>
</dbReference>
<dbReference type="Gene3D" id="1.10.630.10">
    <property type="entry name" value="Cytochrome P450"/>
    <property type="match status" value="1"/>
</dbReference>
<keyword evidence="6 8" id="KW-0408">Iron</keyword>
<dbReference type="Proteomes" id="UP000215453">
    <property type="component" value="Chromosome 5"/>
</dbReference>
<dbReference type="AlphaFoldDB" id="A0A1Y6LK56"/>
<proteinExistence type="inferred from homology"/>
<evidence type="ECO:0000256" key="2">
    <source>
        <dbReference type="ARBA" id="ARBA00010617"/>
    </source>
</evidence>
<reference evidence="10 11" key="1">
    <citation type="submission" date="2016-10" db="EMBL/GenBank/DDBJ databases">
        <authorList>
            <person name="Varghese N."/>
        </authorList>
    </citation>
    <scope>NUCLEOTIDE SEQUENCE [LARGE SCALE GENOMIC DNA]</scope>
</reference>
<dbReference type="GO" id="GO:0004497">
    <property type="term" value="F:monooxygenase activity"/>
    <property type="evidence" value="ECO:0007669"/>
    <property type="project" value="UniProtKB-KW"/>
</dbReference>
<dbReference type="SUPFAM" id="SSF48264">
    <property type="entry name" value="Cytochrome P450"/>
    <property type="match status" value="1"/>
</dbReference>
<feature type="binding site" description="axial binding residue" evidence="8">
    <location>
        <position position="101"/>
    </location>
    <ligand>
        <name>heme</name>
        <dbReference type="ChEBI" id="CHEBI:30413"/>
    </ligand>
    <ligandPart>
        <name>Fe</name>
        <dbReference type="ChEBI" id="CHEBI:18248"/>
    </ligandPart>
</feature>
<keyword evidence="7 9" id="KW-0503">Monooxygenase</keyword>
<dbReference type="EMBL" id="LT882680">
    <property type="protein sequence ID" value="SMY24776.1"/>
    <property type="molecule type" value="Genomic_DNA"/>
</dbReference>
<evidence type="ECO:0000256" key="5">
    <source>
        <dbReference type="ARBA" id="ARBA00023002"/>
    </source>
</evidence>
<accession>A0A1Y6LK56</accession>
<dbReference type="GO" id="GO:0016705">
    <property type="term" value="F:oxidoreductase activity, acting on paired donors, with incorporation or reduction of molecular oxygen"/>
    <property type="evidence" value="ECO:0007669"/>
    <property type="project" value="InterPro"/>
</dbReference>
<gene>
    <name evidence="10" type="ORF">ZT1A5_G6218</name>
</gene>
<evidence type="ECO:0008006" key="12">
    <source>
        <dbReference type="Google" id="ProtNLM"/>
    </source>
</evidence>
<dbReference type="PROSITE" id="PS00086">
    <property type="entry name" value="CYTOCHROME_P450"/>
    <property type="match status" value="1"/>
</dbReference>
<dbReference type="GO" id="GO:0005506">
    <property type="term" value="F:iron ion binding"/>
    <property type="evidence" value="ECO:0007669"/>
    <property type="project" value="InterPro"/>
</dbReference>
<sequence>MTKLDSVIRETLRLHPLNAQGMVREVVAIGGPETPDGLLLPQGTHISLLTSTMHSDPDVSGGDTAEYDPLRFYKQGLGGGQTAAVQVSEGYLSFGLGEHACPGRFFAVNVIKLMLAHLLVRYDIEPFAERPGFTALAGAMIPKAKTKVKMRKRSVIV</sequence>
<evidence type="ECO:0000256" key="4">
    <source>
        <dbReference type="ARBA" id="ARBA00022723"/>
    </source>
</evidence>
<dbReference type="PANTHER" id="PTHR46206">
    <property type="entry name" value="CYTOCHROME P450"/>
    <property type="match status" value="1"/>
</dbReference>
<evidence type="ECO:0000256" key="1">
    <source>
        <dbReference type="ARBA" id="ARBA00001971"/>
    </source>
</evidence>
<evidence type="ECO:0000256" key="6">
    <source>
        <dbReference type="ARBA" id="ARBA00023004"/>
    </source>
</evidence>
<dbReference type="InterPro" id="IPR017972">
    <property type="entry name" value="Cyt_P450_CS"/>
</dbReference>
<dbReference type="InterPro" id="IPR002403">
    <property type="entry name" value="Cyt_P450_E_grp-IV"/>
</dbReference>
<dbReference type="PRINTS" id="PR00465">
    <property type="entry name" value="EP450IV"/>
</dbReference>
<dbReference type="Pfam" id="PF00067">
    <property type="entry name" value="p450"/>
    <property type="match status" value="1"/>
</dbReference>
<evidence type="ECO:0000256" key="9">
    <source>
        <dbReference type="RuleBase" id="RU000461"/>
    </source>
</evidence>
<evidence type="ECO:0000256" key="8">
    <source>
        <dbReference type="PIRSR" id="PIRSR602403-1"/>
    </source>
</evidence>
<protein>
    <recommendedName>
        <fullName evidence="12">Cytochrome P450</fullName>
    </recommendedName>
</protein>